<dbReference type="Proteomes" id="UP001476282">
    <property type="component" value="Unassembled WGS sequence"/>
</dbReference>
<reference evidence="2 3" key="1">
    <citation type="submission" date="2024-02" db="EMBL/GenBank/DDBJ databases">
        <title>Haloferula sargassicola NBRC 104335.</title>
        <authorList>
            <person name="Ichikawa N."/>
            <person name="Katano-Makiyama Y."/>
            <person name="Hidaka K."/>
        </authorList>
    </citation>
    <scope>NUCLEOTIDE SEQUENCE [LARGE SCALE GENOMIC DNA]</scope>
    <source>
        <strain evidence="2 3">NBRC 104335</strain>
    </source>
</reference>
<dbReference type="InterPro" id="IPR051043">
    <property type="entry name" value="Sulfatase_Mod_Factor_Kinase"/>
</dbReference>
<dbReference type="InterPro" id="IPR005532">
    <property type="entry name" value="SUMF_dom"/>
</dbReference>
<dbReference type="Gene3D" id="3.90.1580.10">
    <property type="entry name" value="paralog of FGE (formylglycine-generating enzyme)"/>
    <property type="match status" value="1"/>
</dbReference>
<dbReference type="InterPro" id="IPR042095">
    <property type="entry name" value="SUMF_sf"/>
</dbReference>
<feature type="domain" description="Sulfatase-modifying factor enzyme-like" evidence="1">
    <location>
        <begin position="8"/>
        <end position="215"/>
    </location>
</feature>
<evidence type="ECO:0000313" key="3">
    <source>
        <dbReference type="Proteomes" id="UP001476282"/>
    </source>
</evidence>
<dbReference type="InterPro" id="IPR016187">
    <property type="entry name" value="CTDL_fold"/>
</dbReference>
<dbReference type="Pfam" id="PF03781">
    <property type="entry name" value="FGE-sulfatase"/>
    <property type="match status" value="1"/>
</dbReference>
<keyword evidence="3" id="KW-1185">Reference proteome</keyword>
<sequence>MTRLADIHWIHVPAGEFLMGGSEDDRFVNRTELPVKRMEMKAFEMMACPVIEWQWAKFAGGGPDSNLPVVGVSWEDACDFAEWLGDGDPSISLPTEAEWEYACRGGTMTPFSCGSMITPDDANFLYDEDGNRVGPGGRTPVGRYAPNAFGLHDMHGNVCEWTANRWRPTHGGPPHPDKVIRGGAWDLMPRLLRSSWRDRAPIDARRDNLGFRLVRLT</sequence>
<comment type="caution">
    <text evidence="2">The sequence shown here is derived from an EMBL/GenBank/DDBJ whole genome shotgun (WGS) entry which is preliminary data.</text>
</comment>
<evidence type="ECO:0000259" key="1">
    <source>
        <dbReference type="Pfam" id="PF03781"/>
    </source>
</evidence>
<evidence type="ECO:0000313" key="2">
    <source>
        <dbReference type="EMBL" id="GAA5482671.1"/>
    </source>
</evidence>
<gene>
    <name evidence="2" type="primary">egtB_2</name>
    <name evidence="2" type="ORF">Hsar01_01894</name>
</gene>
<dbReference type="PANTHER" id="PTHR23150:SF19">
    <property type="entry name" value="FORMYLGLYCINE-GENERATING ENZYME"/>
    <property type="match status" value="1"/>
</dbReference>
<dbReference type="PANTHER" id="PTHR23150">
    <property type="entry name" value="SULFATASE MODIFYING FACTOR 1, 2"/>
    <property type="match status" value="1"/>
</dbReference>
<name>A0ABP9UQM7_9BACT</name>
<dbReference type="SUPFAM" id="SSF56436">
    <property type="entry name" value="C-type lectin-like"/>
    <property type="match status" value="1"/>
</dbReference>
<accession>A0ABP9UQM7</accession>
<protein>
    <submittedName>
        <fullName evidence="2">Hercynine oxygenase</fullName>
    </submittedName>
</protein>
<dbReference type="RefSeq" id="WP_353566806.1">
    <property type="nucleotide sequence ID" value="NZ_BAABRI010000009.1"/>
</dbReference>
<dbReference type="EMBL" id="BAABRI010000009">
    <property type="protein sequence ID" value="GAA5482671.1"/>
    <property type="molecule type" value="Genomic_DNA"/>
</dbReference>
<organism evidence="2 3">
    <name type="scientific">Haloferula sargassicola</name>
    <dbReference type="NCBI Taxonomy" id="490096"/>
    <lineage>
        <taxon>Bacteria</taxon>
        <taxon>Pseudomonadati</taxon>
        <taxon>Verrucomicrobiota</taxon>
        <taxon>Verrucomicrobiia</taxon>
        <taxon>Verrucomicrobiales</taxon>
        <taxon>Verrucomicrobiaceae</taxon>
        <taxon>Haloferula</taxon>
    </lineage>
</organism>
<proteinExistence type="predicted"/>